<dbReference type="SMART" id="SM00929">
    <property type="entry name" value="NADH-G_4Fe-4S_3"/>
    <property type="match status" value="1"/>
</dbReference>
<dbReference type="KEGG" id="rhl:LPU83_1661"/>
<dbReference type="HOGENOM" id="CLU_000422_11_6_5"/>
<dbReference type="CDD" id="cd00207">
    <property type="entry name" value="fer2"/>
    <property type="match status" value="1"/>
</dbReference>
<keyword evidence="10" id="KW-0874">Quinone</keyword>
<name>W6RSR5_9HYPH</name>
<dbReference type="PROSITE" id="PS51839">
    <property type="entry name" value="4FE4S_HC3"/>
    <property type="match status" value="1"/>
</dbReference>
<evidence type="ECO:0000256" key="5">
    <source>
        <dbReference type="ARBA" id="ARBA00022967"/>
    </source>
</evidence>
<gene>
    <name evidence="14" type="primary">nuoG</name>
    <name evidence="14" type="ORF">LPU83_1661</name>
</gene>
<evidence type="ECO:0000259" key="13">
    <source>
        <dbReference type="PROSITE" id="PS51839"/>
    </source>
</evidence>
<keyword evidence="4 10" id="KW-0479">Metal-binding</keyword>
<sequence>MAKLKIDGNEIEVPDHYTLIQACEEAGAEVPRFCFHERLSVAGNCRMCLVEVKGGPPKPQASCAMGVRDIRGGPNGELPEVFTNTPMVKKAREGVMEFLLINHPLDCPICDQGGECDLQDQAMAFGIDSSRYQEDKRAVEDKYIGPLVKTVMNRCIHCTRCVRFTTEVAGISELGLIGRGEDAEITTYLEQAMTSELQGNVVDLCPVGALTSKPFAFTARPWELNKTETIDVMDALGSAIRVDTRGREVMRVMPRVNDQINEEWISDKSRFIWDGLKTQRLDRPYVRKDGRLQAATWGEAFGAIKAAVAATSGEKVGAIAGDLASVEEMYALSELVKSLGSENLDCRQDGTALDPSLGRASYLFNPTIEGIEQADALLIIGANPRFEAAVLNARIRKRWRRGNFPIGVIGEAGELRYGHEYLGAGPDTLKDLADDNHAFAKVLTDAKKPLIIIGQGALSRSDGAGVLATAAKLAGTVGAVVEGWNGFAVLHTAASRVGGLDLGFVPGAKGVNAAEMLASMDVLFLLGADELDFAAKKAKLTVYIGSHGDHGAHNADVILPAAAYTEKSGTWVNTEGRVQMGNRAGFAPGDAREDWAILRALSDVLGKKLPFDSLGELRAKLYAAFPHFAALDEIAESDSAKIAAVAKKAGKMNKSGFASPVKDFYLTNPIARASAVMAECSALARNNFKVAAE</sequence>
<protein>
    <recommendedName>
        <fullName evidence="10">NADH-quinone oxidoreductase</fullName>
        <ecNumber evidence="10">7.1.1.-</ecNumber>
    </recommendedName>
</protein>
<evidence type="ECO:0000256" key="1">
    <source>
        <dbReference type="ARBA" id="ARBA00001966"/>
    </source>
</evidence>
<dbReference type="eggNOG" id="COG1034">
    <property type="taxonomic scope" value="Bacteria"/>
</dbReference>
<dbReference type="InterPro" id="IPR015405">
    <property type="entry name" value="NDUFS1-like_C"/>
</dbReference>
<dbReference type="CDD" id="cd02773">
    <property type="entry name" value="MopB_Res-Cmplx1_Nad11"/>
    <property type="match status" value="1"/>
</dbReference>
<dbReference type="PANTHER" id="PTHR43105">
    <property type="entry name" value="RESPIRATORY NITRATE REDUCTASE"/>
    <property type="match status" value="1"/>
</dbReference>
<dbReference type="PANTHER" id="PTHR43105:SF13">
    <property type="entry name" value="NADH-UBIQUINONE OXIDOREDUCTASE 75 KDA SUBUNIT, MITOCHONDRIAL"/>
    <property type="match status" value="1"/>
</dbReference>
<dbReference type="GO" id="GO:0016020">
    <property type="term" value="C:membrane"/>
    <property type="evidence" value="ECO:0007669"/>
    <property type="project" value="InterPro"/>
</dbReference>
<dbReference type="GO" id="GO:0042773">
    <property type="term" value="P:ATP synthesis coupled electron transport"/>
    <property type="evidence" value="ECO:0007669"/>
    <property type="project" value="InterPro"/>
</dbReference>
<dbReference type="Gene3D" id="3.40.50.740">
    <property type="match status" value="1"/>
</dbReference>
<keyword evidence="3 10" id="KW-0004">4Fe-4S</keyword>
<dbReference type="InterPro" id="IPR001041">
    <property type="entry name" value="2Fe-2S_ferredoxin-type"/>
</dbReference>
<dbReference type="Proteomes" id="UP000019443">
    <property type="component" value="Chromosome"/>
</dbReference>
<dbReference type="FunFam" id="3.10.20.740:FF:000001">
    <property type="entry name" value="NADH-quinone oxidoreductase subunit G"/>
    <property type="match status" value="1"/>
</dbReference>
<dbReference type="GO" id="GO:0008137">
    <property type="term" value="F:NADH dehydrogenase (ubiquinone) activity"/>
    <property type="evidence" value="ECO:0007669"/>
    <property type="project" value="UniProtKB-UniRule"/>
</dbReference>
<evidence type="ECO:0000256" key="3">
    <source>
        <dbReference type="ARBA" id="ARBA00022485"/>
    </source>
</evidence>
<dbReference type="GO" id="GO:0051537">
    <property type="term" value="F:2 iron, 2 sulfur cluster binding"/>
    <property type="evidence" value="ECO:0007669"/>
    <property type="project" value="UniProtKB-UniRule"/>
</dbReference>
<dbReference type="InterPro" id="IPR006963">
    <property type="entry name" value="Mopterin_OxRdtase_4Fe-4S_dom"/>
</dbReference>
<dbReference type="PROSITE" id="PS00643">
    <property type="entry name" value="COMPLEX1_75K_3"/>
    <property type="match status" value="1"/>
</dbReference>
<dbReference type="SUPFAM" id="SSF53706">
    <property type="entry name" value="Formate dehydrogenase/DMSO reductase, domains 1-3"/>
    <property type="match status" value="1"/>
</dbReference>
<evidence type="ECO:0000256" key="2">
    <source>
        <dbReference type="ARBA" id="ARBA00005404"/>
    </source>
</evidence>
<keyword evidence="6 10" id="KW-0408">Iron</keyword>
<dbReference type="Gene3D" id="3.10.20.740">
    <property type="match status" value="1"/>
</dbReference>
<accession>W6RSR5</accession>
<comment type="cofactor">
    <cofactor evidence="10">
        <name>[2Fe-2S] cluster</name>
        <dbReference type="ChEBI" id="CHEBI:190135"/>
    </cofactor>
    <text evidence="10">Binds 1 [2Fe-2S] cluster per subunit.</text>
</comment>
<keyword evidence="10" id="KW-0001">2Fe-2S</keyword>
<dbReference type="GO" id="GO:0046872">
    <property type="term" value="F:metal ion binding"/>
    <property type="evidence" value="ECO:0007669"/>
    <property type="project" value="UniProtKB-UniRule"/>
</dbReference>
<dbReference type="GO" id="GO:0051539">
    <property type="term" value="F:4 iron, 4 sulfur cluster binding"/>
    <property type="evidence" value="ECO:0007669"/>
    <property type="project" value="UniProtKB-KW"/>
</dbReference>
<dbReference type="GO" id="GO:0016651">
    <property type="term" value="F:oxidoreductase activity, acting on NAD(P)H"/>
    <property type="evidence" value="ECO:0007669"/>
    <property type="project" value="InterPro"/>
</dbReference>
<dbReference type="PROSITE" id="PS51669">
    <property type="entry name" value="4FE4S_MOW_BIS_MGD"/>
    <property type="match status" value="1"/>
</dbReference>
<dbReference type="Pfam" id="PF22151">
    <property type="entry name" value="Fer4_NDSU1"/>
    <property type="match status" value="1"/>
</dbReference>
<dbReference type="InterPro" id="IPR006656">
    <property type="entry name" value="Mopterin_OxRdtase"/>
</dbReference>
<dbReference type="AlphaFoldDB" id="W6RSR5"/>
<comment type="similarity">
    <text evidence="2 10">Belongs to the complex I 75 kDa subunit family.</text>
</comment>
<evidence type="ECO:0000256" key="8">
    <source>
        <dbReference type="ARBA" id="ARBA00023027"/>
    </source>
</evidence>
<evidence type="ECO:0000259" key="11">
    <source>
        <dbReference type="PROSITE" id="PS51085"/>
    </source>
</evidence>
<keyword evidence="7 10" id="KW-0411">Iron-sulfur</keyword>
<dbReference type="SUPFAM" id="SSF54292">
    <property type="entry name" value="2Fe-2S ferredoxin-like"/>
    <property type="match status" value="1"/>
</dbReference>
<feature type="domain" description="4Fe-4S Mo/W bis-MGD-type" evidence="12">
    <location>
        <begin position="224"/>
        <end position="280"/>
    </location>
</feature>
<dbReference type="InterPro" id="IPR000283">
    <property type="entry name" value="NADH_UbQ_OxRdtase_75kDa_su_CS"/>
</dbReference>
<dbReference type="PROSITE" id="PS00642">
    <property type="entry name" value="COMPLEX1_75K_2"/>
    <property type="match status" value="1"/>
</dbReference>
<dbReference type="Pfam" id="PF00384">
    <property type="entry name" value="Molybdopterin"/>
    <property type="match status" value="1"/>
</dbReference>
<dbReference type="FunFam" id="3.30.200.210:FF:000002">
    <property type="entry name" value="NADH-ubiquinone oxidoreductase 75 kDa subunit"/>
    <property type="match status" value="1"/>
</dbReference>
<dbReference type="SUPFAM" id="SSF54862">
    <property type="entry name" value="4Fe-4S ferredoxins"/>
    <property type="match status" value="1"/>
</dbReference>
<dbReference type="GO" id="GO:0048038">
    <property type="term" value="F:quinone binding"/>
    <property type="evidence" value="ECO:0007669"/>
    <property type="project" value="UniProtKB-UniRule"/>
</dbReference>
<evidence type="ECO:0000256" key="4">
    <source>
        <dbReference type="ARBA" id="ARBA00022723"/>
    </source>
</evidence>
<feature type="domain" description="4Fe-4S His(Cys)3-ligated-type" evidence="13">
    <location>
        <begin position="87"/>
        <end position="126"/>
    </location>
</feature>
<evidence type="ECO:0000256" key="7">
    <source>
        <dbReference type="ARBA" id="ARBA00023014"/>
    </source>
</evidence>
<organism evidence="14 15">
    <name type="scientific">Rhizobium favelukesii</name>
    <dbReference type="NCBI Taxonomy" id="348824"/>
    <lineage>
        <taxon>Bacteria</taxon>
        <taxon>Pseudomonadati</taxon>
        <taxon>Pseudomonadota</taxon>
        <taxon>Alphaproteobacteria</taxon>
        <taxon>Hyphomicrobiales</taxon>
        <taxon>Rhizobiaceae</taxon>
        <taxon>Rhizobium/Agrobacterium group</taxon>
        <taxon>Rhizobium</taxon>
    </lineage>
</organism>
<evidence type="ECO:0000313" key="15">
    <source>
        <dbReference type="Proteomes" id="UP000019443"/>
    </source>
</evidence>
<evidence type="ECO:0000256" key="10">
    <source>
        <dbReference type="RuleBase" id="RU003525"/>
    </source>
</evidence>
<reference evidence="14" key="1">
    <citation type="submission" date="2013-11" db="EMBL/GenBank/DDBJ databases">
        <title>Draft genome sequence of the broad-host-range Rhizobium sp. LPU83 strain, a member of the low-genetic diversity Oregon-like Rhizobium sp. group.</title>
        <authorList>
            <person name="Wibberg D."/>
            <person name="Puehler A."/>
            <person name="Schlueter A."/>
        </authorList>
    </citation>
    <scope>NUCLEOTIDE SEQUENCE [LARGE SCALE GENOMIC DNA]</scope>
    <source>
        <strain evidence="14">LPU83</strain>
    </source>
</reference>
<dbReference type="Gene3D" id="3.30.70.20">
    <property type="match status" value="1"/>
</dbReference>
<dbReference type="PATRIC" id="fig|348824.6.peg.1782"/>
<comment type="function">
    <text evidence="10">NDH-1 shuttles electrons from NADH, via FMN and iron-sulfur (Fe-S) centers, to quinones in the respiratory chain. Couples the redox reaction to proton translocation (for every two electrons transferred, four hydrogen ions are translocated across the cytoplasmic membrane), and thus conserves the redox energy in a proton gradient.</text>
</comment>
<keyword evidence="8 10" id="KW-0520">NAD</keyword>
<dbReference type="NCBIfam" id="TIGR01973">
    <property type="entry name" value="NuoG"/>
    <property type="match status" value="1"/>
</dbReference>
<dbReference type="EC" id="7.1.1.-" evidence="10"/>
<keyword evidence="5 10" id="KW-1278">Translocase</keyword>
<evidence type="ECO:0000256" key="6">
    <source>
        <dbReference type="ARBA" id="ARBA00023004"/>
    </source>
</evidence>
<comment type="catalytic activity">
    <reaction evidence="9 10">
        <text>a quinone + NADH + 5 H(+)(in) = a quinol + NAD(+) + 4 H(+)(out)</text>
        <dbReference type="Rhea" id="RHEA:57888"/>
        <dbReference type="ChEBI" id="CHEBI:15378"/>
        <dbReference type="ChEBI" id="CHEBI:24646"/>
        <dbReference type="ChEBI" id="CHEBI:57540"/>
        <dbReference type="ChEBI" id="CHEBI:57945"/>
        <dbReference type="ChEBI" id="CHEBI:132124"/>
    </reaction>
</comment>
<dbReference type="EMBL" id="HG916852">
    <property type="protein sequence ID" value="CDM57326.1"/>
    <property type="molecule type" value="Genomic_DNA"/>
</dbReference>
<proteinExistence type="inferred from homology"/>
<dbReference type="Pfam" id="PF10588">
    <property type="entry name" value="NADH-G_4Fe-4S_3"/>
    <property type="match status" value="1"/>
</dbReference>
<evidence type="ECO:0000313" key="14">
    <source>
        <dbReference type="EMBL" id="CDM57326.1"/>
    </source>
</evidence>
<evidence type="ECO:0000256" key="9">
    <source>
        <dbReference type="ARBA" id="ARBA00047712"/>
    </source>
</evidence>
<dbReference type="InterPro" id="IPR036010">
    <property type="entry name" value="2Fe-2S_ferredoxin-like_sf"/>
</dbReference>
<dbReference type="InterPro" id="IPR010228">
    <property type="entry name" value="NADH_UbQ_OxRdtase_Gsu"/>
</dbReference>
<dbReference type="FunFam" id="3.30.70.20:FF:000002">
    <property type="entry name" value="NADH-ubiquinone oxidoreductase 75 kDa subunit"/>
    <property type="match status" value="1"/>
</dbReference>
<dbReference type="Gene3D" id="3.30.200.210">
    <property type="match status" value="1"/>
</dbReference>
<keyword evidence="15" id="KW-1185">Reference proteome</keyword>
<dbReference type="Pfam" id="PF13510">
    <property type="entry name" value="Fer2_4"/>
    <property type="match status" value="1"/>
</dbReference>
<dbReference type="RefSeq" id="WP_024314718.1">
    <property type="nucleotide sequence ID" value="NZ_ATTO01000014.1"/>
</dbReference>
<dbReference type="Pfam" id="PF22117">
    <property type="entry name" value="Fer4_Nqo3"/>
    <property type="match status" value="1"/>
</dbReference>
<comment type="cofactor">
    <cofactor evidence="1 10">
        <name>[4Fe-4S] cluster</name>
        <dbReference type="ChEBI" id="CHEBI:49883"/>
    </cofactor>
</comment>
<keyword evidence="14" id="KW-0560">Oxidoreductase</keyword>
<dbReference type="Pfam" id="PF09326">
    <property type="entry name" value="NADH_dhqG_C"/>
    <property type="match status" value="1"/>
</dbReference>
<evidence type="ECO:0000259" key="12">
    <source>
        <dbReference type="PROSITE" id="PS51669"/>
    </source>
</evidence>
<dbReference type="InterPro" id="IPR054351">
    <property type="entry name" value="NADH_UbQ_OxRdtase_ferredoxin"/>
</dbReference>
<dbReference type="InterPro" id="IPR050123">
    <property type="entry name" value="Prok_molybdopt-oxidoreductase"/>
</dbReference>
<dbReference type="PROSITE" id="PS51085">
    <property type="entry name" value="2FE2S_FER_2"/>
    <property type="match status" value="1"/>
</dbReference>
<dbReference type="InterPro" id="IPR019574">
    <property type="entry name" value="NADH_UbQ_OxRdtase_Gsu_4Fe4S-bd"/>
</dbReference>
<feature type="domain" description="2Fe-2S ferredoxin-type" evidence="11">
    <location>
        <begin position="1"/>
        <end position="82"/>
    </location>
</feature>